<protein>
    <submittedName>
        <fullName evidence="3">Alpha/beta hydrolase fold protein</fullName>
    </submittedName>
</protein>
<accession>A0A5N7BFM6</accession>
<keyword evidence="4" id="KW-1185">Reference proteome</keyword>
<reference evidence="3 4" key="1">
    <citation type="submission" date="2019-04" db="EMBL/GenBank/DDBJ databases">
        <title>Friends and foes A comparative genomics studyof 23 Aspergillus species from section Flavi.</title>
        <authorList>
            <consortium name="DOE Joint Genome Institute"/>
            <person name="Kjaerbolling I."/>
            <person name="Vesth T."/>
            <person name="Frisvad J.C."/>
            <person name="Nybo J.L."/>
            <person name="Theobald S."/>
            <person name="Kildgaard S."/>
            <person name="Isbrandt T."/>
            <person name="Kuo A."/>
            <person name="Sato A."/>
            <person name="Lyhne E.K."/>
            <person name="Kogle M.E."/>
            <person name="Wiebenga A."/>
            <person name="Kun R.S."/>
            <person name="Lubbers R.J."/>
            <person name="Makela M.R."/>
            <person name="Barry K."/>
            <person name="Chovatia M."/>
            <person name="Clum A."/>
            <person name="Daum C."/>
            <person name="Haridas S."/>
            <person name="He G."/>
            <person name="LaButti K."/>
            <person name="Lipzen A."/>
            <person name="Mondo S."/>
            <person name="Riley R."/>
            <person name="Salamov A."/>
            <person name="Simmons B.A."/>
            <person name="Magnuson J.K."/>
            <person name="Henrissat B."/>
            <person name="Mortensen U.H."/>
            <person name="Larsen T.O."/>
            <person name="Devries R.P."/>
            <person name="Grigoriev I.V."/>
            <person name="Machida M."/>
            <person name="Baker S.E."/>
            <person name="Andersen M.R."/>
        </authorList>
    </citation>
    <scope>NUCLEOTIDE SEQUENCE [LARGE SCALE GENOMIC DNA]</scope>
    <source>
        <strain evidence="3 4">IBT 29228</strain>
    </source>
</reference>
<dbReference type="InterPro" id="IPR013094">
    <property type="entry name" value="AB_hydrolase_3"/>
</dbReference>
<dbReference type="PANTHER" id="PTHR48081">
    <property type="entry name" value="AB HYDROLASE SUPERFAMILY PROTEIN C4A8.06C"/>
    <property type="match status" value="1"/>
</dbReference>
<dbReference type="AlphaFoldDB" id="A0A5N7BFM6"/>
<dbReference type="Gene3D" id="3.40.50.1820">
    <property type="entry name" value="alpha/beta hydrolase"/>
    <property type="match status" value="1"/>
</dbReference>
<dbReference type="GO" id="GO:0016787">
    <property type="term" value="F:hydrolase activity"/>
    <property type="evidence" value="ECO:0007669"/>
    <property type="project" value="UniProtKB-KW"/>
</dbReference>
<organism evidence="3 4">
    <name type="scientific">Aspergillus bertholletiae</name>
    <dbReference type="NCBI Taxonomy" id="1226010"/>
    <lineage>
        <taxon>Eukaryota</taxon>
        <taxon>Fungi</taxon>
        <taxon>Dikarya</taxon>
        <taxon>Ascomycota</taxon>
        <taxon>Pezizomycotina</taxon>
        <taxon>Eurotiomycetes</taxon>
        <taxon>Eurotiomycetidae</taxon>
        <taxon>Eurotiales</taxon>
        <taxon>Aspergillaceae</taxon>
        <taxon>Aspergillus</taxon>
        <taxon>Aspergillus subgen. Circumdati</taxon>
    </lineage>
</organism>
<evidence type="ECO:0000313" key="3">
    <source>
        <dbReference type="EMBL" id="KAE8380508.1"/>
    </source>
</evidence>
<dbReference type="SUPFAM" id="SSF53474">
    <property type="entry name" value="alpha/beta-Hydrolases"/>
    <property type="match status" value="1"/>
</dbReference>
<dbReference type="InterPro" id="IPR029058">
    <property type="entry name" value="AB_hydrolase_fold"/>
</dbReference>
<evidence type="ECO:0000256" key="1">
    <source>
        <dbReference type="ARBA" id="ARBA00022801"/>
    </source>
</evidence>
<dbReference type="Proteomes" id="UP000326198">
    <property type="component" value="Unassembled WGS sequence"/>
</dbReference>
<dbReference type="OrthoDB" id="2152029at2759"/>
<name>A0A5N7BFM6_9EURO</name>
<evidence type="ECO:0000313" key="4">
    <source>
        <dbReference type="Proteomes" id="UP000326198"/>
    </source>
</evidence>
<keyword evidence="1 3" id="KW-0378">Hydrolase</keyword>
<proteinExistence type="predicted"/>
<dbReference type="InterPro" id="IPR050300">
    <property type="entry name" value="GDXG_lipolytic_enzyme"/>
</dbReference>
<dbReference type="EMBL" id="ML736180">
    <property type="protein sequence ID" value="KAE8380508.1"/>
    <property type="molecule type" value="Genomic_DNA"/>
</dbReference>
<gene>
    <name evidence="3" type="ORF">BDV26DRAFT_130687</name>
</gene>
<evidence type="ECO:0000259" key="2">
    <source>
        <dbReference type="Pfam" id="PF07859"/>
    </source>
</evidence>
<feature type="domain" description="Alpha/beta hydrolase fold-3" evidence="2">
    <location>
        <begin position="109"/>
        <end position="327"/>
    </location>
</feature>
<dbReference type="Pfam" id="PF07859">
    <property type="entry name" value="Abhydrolase_3"/>
    <property type="match status" value="1"/>
</dbReference>
<sequence>MTSTSISLWEKVDLVHAQVTVLGTALYSAITGIFRGQSGASGYGLHVGNAAVRKLCNRLSAEQFQYMNGSTRSVYETALKKMGLQPETVPLKHDAQGHWIGSKNAKNVVIYYHGGGFAVPGSTGHMSFYSNVINTLNAEGHDIAIFLVTYSLTPHAVYPTQLRQAVEALRYILIETNRSPDNVMIGGDSAGGNLALSVLLHLSHPHPEIEPLNNITPLAGLFAFAPWVSFTNEAASMRKNQYKDMIGSEILDRWSRMYLGGKGKEGDAWSEPSRVPVEWWQDAKVKAVLILAGKDEILIDPIDAFMKNFQSVVPNTTYIVAQGETHVAPVYSASFMGKETQQGAGLKEWLRSRL</sequence>
<dbReference type="PANTHER" id="PTHR48081:SF31">
    <property type="entry name" value="STERYL ACETYL HYDROLASE MUG81-RELATED"/>
    <property type="match status" value="1"/>
</dbReference>